<evidence type="ECO:0000313" key="2">
    <source>
        <dbReference type="Proteomes" id="UP000053237"/>
    </source>
</evidence>
<organism evidence="1 2">
    <name type="scientific">Albugo candida</name>
    <dbReference type="NCBI Taxonomy" id="65357"/>
    <lineage>
        <taxon>Eukaryota</taxon>
        <taxon>Sar</taxon>
        <taxon>Stramenopiles</taxon>
        <taxon>Oomycota</taxon>
        <taxon>Peronosporomycetes</taxon>
        <taxon>Albuginales</taxon>
        <taxon>Albuginaceae</taxon>
        <taxon>Albugo</taxon>
    </lineage>
</organism>
<keyword evidence="2" id="KW-1185">Reference proteome</keyword>
<dbReference type="Proteomes" id="UP000053237">
    <property type="component" value="Unassembled WGS sequence"/>
</dbReference>
<dbReference type="EMBL" id="CAIX01000034">
    <property type="protein sequence ID" value="CCI42442.1"/>
    <property type="molecule type" value="Genomic_DNA"/>
</dbReference>
<evidence type="ECO:0000313" key="1">
    <source>
        <dbReference type="EMBL" id="CCI42442.1"/>
    </source>
</evidence>
<gene>
    <name evidence="1" type="ORF">BN9_032260</name>
</gene>
<proteinExistence type="predicted"/>
<dbReference type="InParanoid" id="A0A024G812"/>
<comment type="caution">
    <text evidence="1">The sequence shown here is derived from an EMBL/GenBank/DDBJ whole genome shotgun (WGS) entry which is preliminary data.</text>
</comment>
<protein>
    <submittedName>
        <fullName evidence="1">Uncharacterized protein</fullName>
    </submittedName>
</protein>
<accession>A0A024G812</accession>
<sequence>MELTEKPEAPPPLPHAHPLFSLKKAKKKAIHSDAKRLHIDFLNKHRVDALEAQSLATQEGEAGTLHSTKALWNTIKQLEDAPIQRVALEQHEKELAATKAVDWPEAMPSKFQDEDSILMENEITLLKPRKVGKQVNAKFLKTKQDPAYLPRHPLMMEEEQSLREKAFLTTFEDIVSTRYGCVKIDSIKKRLGKIELLKEARSFKSETQYFPPCQLGQPAALNARSSECG</sequence>
<dbReference type="OrthoDB" id="160116at2759"/>
<reference evidence="1 2" key="1">
    <citation type="submission" date="2012-05" db="EMBL/GenBank/DDBJ databases">
        <title>Recombination and specialization in a pathogen metapopulation.</title>
        <authorList>
            <person name="Gardiner A."/>
            <person name="Kemen E."/>
            <person name="Schultz-Larsen T."/>
            <person name="MacLean D."/>
            <person name="Van Oosterhout C."/>
            <person name="Jones J.D.G."/>
        </authorList>
    </citation>
    <scope>NUCLEOTIDE SEQUENCE [LARGE SCALE GENOMIC DNA]</scope>
    <source>
        <strain evidence="1 2">Ac Nc2</strain>
    </source>
</reference>
<dbReference type="AlphaFoldDB" id="A0A024G812"/>
<name>A0A024G812_9STRA</name>